<dbReference type="EMBL" id="CP109106">
    <property type="protein sequence ID" value="WSB68252.1"/>
    <property type="molecule type" value="Genomic_DNA"/>
</dbReference>
<evidence type="ECO:0000313" key="1">
    <source>
        <dbReference type="EMBL" id="WSB68252.1"/>
    </source>
</evidence>
<dbReference type="PANTHER" id="PTHR36932">
    <property type="entry name" value="CAPSULAR POLYSACCHARIDE BIOSYNTHESIS PROTEIN"/>
    <property type="match status" value="1"/>
</dbReference>
<keyword evidence="2" id="KW-1185">Reference proteome</keyword>
<proteinExistence type="predicted"/>
<dbReference type="Proteomes" id="UP001344251">
    <property type="component" value="Chromosome"/>
</dbReference>
<dbReference type="InterPro" id="IPR053158">
    <property type="entry name" value="CapK_Type1_Caps_Biosynth"/>
</dbReference>
<protein>
    <submittedName>
        <fullName evidence="1">Uncharacterized protein</fullName>
    </submittedName>
</protein>
<dbReference type="RefSeq" id="WP_326617699.1">
    <property type="nucleotide sequence ID" value="NZ_CP109106.1"/>
</dbReference>
<evidence type="ECO:0000313" key="2">
    <source>
        <dbReference type="Proteomes" id="UP001344251"/>
    </source>
</evidence>
<gene>
    <name evidence="1" type="ORF">OG863_09950</name>
</gene>
<dbReference type="Gene3D" id="3.40.50.12780">
    <property type="entry name" value="N-terminal domain of ligase-like"/>
    <property type="match status" value="1"/>
</dbReference>
<dbReference type="SUPFAM" id="SSF56801">
    <property type="entry name" value="Acetyl-CoA synthetase-like"/>
    <property type="match status" value="1"/>
</dbReference>
<dbReference type="InterPro" id="IPR042099">
    <property type="entry name" value="ANL_N_sf"/>
</dbReference>
<reference evidence="1 2" key="1">
    <citation type="submission" date="2022-10" db="EMBL/GenBank/DDBJ databases">
        <title>The complete genomes of actinobacterial strains from the NBC collection.</title>
        <authorList>
            <person name="Joergensen T.S."/>
            <person name="Alvarez Arevalo M."/>
            <person name="Sterndorff E.B."/>
            <person name="Faurdal D."/>
            <person name="Vuksanovic O."/>
            <person name="Mourched A.-S."/>
            <person name="Charusanti P."/>
            <person name="Shaw S."/>
            <person name="Blin K."/>
            <person name="Weber T."/>
        </authorList>
    </citation>
    <scope>NUCLEOTIDE SEQUENCE [LARGE SCALE GENOMIC DNA]</scope>
    <source>
        <strain evidence="1 2">NBC 01774</strain>
    </source>
</reference>
<accession>A0ABZ1FDY5</accession>
<sequence>MSGHKWWHNQSLRSTQAVAAGWHLFQEVYDKTPQNSELLFRLRGERLVKSLLRAARTSHFGPFLEKANITQKTAGKILSSLPVLKKEVLRESPDGLLTQLVDAWDELRVHTSGTTGEPVMIRHDDSQLIESTAANLRLLDAYGLEPGLRILRFTADPRHDLIDFSTLPNFGNAVTMRLNVSKIQSADTSYINRVCEEFGPHVLWGQPVEVLLALLRCRDKALRLPQPKAVFTHGDTLDPAARKAIATAFDAPHHDLYGLQEFGRVAWECPSAPESYHIEEERVLITSDDASHLLISSLTNEAMSLLRYQPGDCAELISAPCPCGRNQARLKNLEGRQRGLIIDSEGRLTGVKPIRLLLENEELDRWQVRQATPGHLEVLIAPRAPAPDKRLNARLVEAIGRAVSLTKVTVRPVQLAELATPSGKAPHFRLLATQRALGETASSGDARW</sequence>
<organism evidence="1 2">
    <name type="scientific">Streptomyces decoyicus</name>
    <dbReference type="NCBI Taxonomy" id="249567"/>
    <lineage>
        <taxon>Bacteria</taxon>
        <taxon>Bacillati</taxon>
        <taxon>Actinomycetota</taxon>
        <taxon>Actinomycetes</taxon>
        <taxon>Kitasatosporales</taxon>
        <taxon>Streptomycetaceae</taxon>
        <taxon>Streptomyces</taxon>
    </lineage>
</organism>
<dbReference type="PANTHER" id="PTHR36932:SF1">
    <property type="entry name" value="CAPSULAR POLYSACCHARIDE BIOSYNTHESIS PROTEIN"/>
    <property type="match status" value="1"/>
</dbReference>
<name>A0ABZ1FDY5_9ACTN</name>